<sequence length="500" mass="56880">MGKGFRENQPGSQFEPRYNTTLAGVVNTFEWLLIAVVLAFVFRAFVVEAFRIPTGSMAETLRGDHYHLRCPRCGYEYDLGTDEVSELPHARCPSCAYWASPEVMPAVTNGDRIFVSKAAYQFKEPDRWDVVVFKYPIRPEENYIKRLIAKPGETVELIDGDVYIDGLIRRKPPKVQDELWMPLYINDYQPGGRADRLAAALEDKGPYTNQVWQQPFENVDGSIWNTSVENSAVFSLVSPQSRINTLHYVDRTGHDFEARYAYNSNPIAIRPEVSDLRVVFNVTSASDDGMIGAGLKKNNVLYRGWVDFAGQMIIDRFTGEQREVLVQRDIPGVSVWNGSEFSFEIVDHMVVLRIGENVLKYDAGRQRGDMGVHRRDYKPGVEIYGASNIDISHIEIWRDMYYGSNVLRPRPNEPFTLDEDEYFMAGDNSPISHDSRMWRGPGIGNEGRTYREGIVPRGYLVGKAFFLYWGDAYKPFEGALPIVPNLGKMKPIYGGVDENE</sequence>
<dbReference type="PROSITE" id="PS00761">
    <property type="entry name" value="SPASE_I_3"/>
    <property type="match status" value="1"/>
</dbReference>
<evidence type="ECO:0000256" key="7">
    <source>
        <dbReference type="RuleBase" id="RU362042"/>
    </source>
</evidence>
<evidence type="ECO:0000259" key="8">
    <source>
        <dbReference type="Pfam" id="PF10502"/>
    </source>
</evidence>
<evidence type="ECO:0000313" key="10">
    <source>
        <dbReference type="Proteomes" id="UP000189674"/>
    </source>
</evidence>
<comment type="similarity">
    <text evidence="2 7">Belongs to the peptidase S26 family.</text>
</comment>
<dbReference type="STRING" id="1936003.STSP2_02603"/>
<keyword evidence="7" id="KW-0645">Protease</keyword>
<dbReference type="GO" id="GO:0016020">
    <property type="term" value="C:membrane"/>
    <property type="evidence" value="ECO:0007669"/>
    <property type="project" value="UniProtKB-SubCell"/>
</dbReference>
<reference evidence="10" key="1">
    <citation type="submission" date="2017-02" db="EMBL/GenBank/DDBJ databases">
        <title>Comparative genomics and description of representatives of a novel lineage of planctomycetes thriving in anoxic sediments.</title>
        <authorList>
            <person name="Spring S."/>
            <person name="Bunk B."/>
            <person name="Sproer C."/>
        </authorList>
    </citation>
    <scope>NUCLEOTIDE SEQUENCE [LARGE SCALE GENOMIC DNA]</scope>
    <source>
        <strain evidence="10">ST-NAGAB-D1</strain>
    </source>
</reference>
<dbReference type="PANTHER" id="PTHR43390">
    <property type="entry name" value="SIGNAL PEPTIDASE I"/>
    <property type="match status" value="1"/>
</dbReference>
<dbReference type="EMBL" id="CP019791">
    <property type="protein sequence ID" value="AQT69414.1"/>
    <property type="molecule type" value="Genomic_DNA"/>
</dbReference>
<dbReference type="GO" id="GO:0006465">
    <property type="term" value="P:signal peptide processing"/>
    <property type="evidence" value="ECO:0007669"/>
    <property type="project" value="InterPro"/>
</dbReference>
<dbReference type="SUPFAM" id="SSF51306">
    <property type="entry name" value="LexA/Signal peptidase"/>
    <property type="match status" value="2"/>
</dbReference>
<evidence type="ECO:0000256" key="5">
    <source>
        <dbReference type="ARBA" id="ARBA00022801"/>
    </source>
</evidence>
<feature type="active site" evidence="6">
    <location>
        <position position="145"/>
    </location>
</feature>
<dbReference type="Proteomes" id="UP000189674">
    <property type="component" value="Chromosome"/>
</dbReference>
<feature type="active site" evidence="6">
    <location>
        <position position="56"/>
    </location>
</feature>
<dbReference type="PANTHER" id="PTHR43390:SF1">
    <property type="entry name" value="CHLOROPLAST PROCESSING PEPTIDASE"/>
    <property type="match status" value="1"/>
</dbReference>
<evidence type="ECO:0000256" key="3">
    <source>
        <dbReference type="ARBA" id="ARBA00013208"/>
    </source>
</evidence>
<proteinExistence type="inferred from homology"/>
<dbReference type="InterPro" id="IPR019757">
    <property type="entry name" value="Pept_S26A_signal_pept_1_Lys-AS"/>
</dbReference>
<dbReference type="GO" id="GO:0009003">
    <property type="term" value="F:signal peptidase activity"/>
    <property type="evidence" value="ECO:0007669"/>
    <property type="project" value="UniProtKB-EC"/>
</dbReference>
<keyword evidence="7" id="KW-0812">Transmembrane</keyword>
<dbReference type="InterPro" id="IPR019758">
    <property type="entry name" value="Pept_S26A_signal_pept_1_CS"/>
</dbReference>
<keyword evidence="10" id="KW-1185">Reference proteome</keyword>
<dbReference type="PRINTS" id="PR00727">
    <property type="entry name" value="LEADERPTASE"/>
</dbReference>
<evidence type="ECO:0000256" key="2">
    <source>
        <dbReference type="ARBA" id="ARBA00009370"/>
    </source>
</evidence>
<dbReference type="NCBIfam" id="TIGR02227">
    <property type="entry name" value="sigpep_I_bact"/>
    <property type="match status" value="1"/>
</dbReference>
<gene>
    <name evidence="9" type="primary">lepB</name>
    <name evidence="9" type="ORF">STSP2_02603</name>
</gene>
<dbReference type="Gene3D" id="2.10.109.10">
    <property type="entry name" value="Umud Fragment, subunit A"/>
    <property type="match status" value="2"/>
</dbReference>
<evidence type="ECO:0000313" key="9">
    <source>
        <dbReference type="EMBL" id="AQT69414.1"/>
    </source>
</evidence>
<dbReference type="PROSITE" id="PS00760">
    <property type="entry name" value="SPASE_I_2"/>
    <property type="match status" value="1"/>
</dbReference>
<accession>A0A1U9NNV4</accession>
<keyword evidence="7" id="KW-1133">Transmembrane helix</keyword>
<dbReference type="EC" id="3.4.21.89" evidence="3 7"/>
<comment type="subcellular location">
    <subcellularLocation>
        <location evidence="7">Membrane</location>
        <topology evidence="7">Single-pass type II membrane protein</topology>
    </subcellularLocation>
</comment>
<comment type="catalytic activity">
    <reaction evidence="1 7">
        <text>Cleavage of hydrophobic, N-terminal signal or leader sequences from secreted and periplasmic proteins.</text>
        <dbReference type="EC" id="3.4.21.89"/>
    </reaction>
</comment>
<dbReference type="KEGG" id="alus:STSP2_02603"/>
<evidence type="ECO:0000256" key="4">
    <source>
        <dbReference type="ARBA" id="ARBA00019232"/>
    </source>
</evidence>
<dbReference type="RefSeq" id="WP_205847892.1">
    <property type="nucleotide sequence ID" value="NZ_CP019791.1"/>
</dbReference>
<feature type="transmembrane region" description="Helical" evidence="7">
    <location>
        <begin position="21"/>
        <end position="46"/>
    </location>
</feature>
<dbReference type="AlphaFoldDB" id="A0A1U9NNV4"/>
<dbReference type="Pfam" id="PF10502">
    <property type="entry name" value="Peptidase_S26"/>
    <property type="match status" value="2"/>
</dbReference>
<feature type="domain" description="Peptidase S26" evidence="8">
    <location>
        <begin position="416"/>
        <end position="469"/>
    </location>
</feature>
<dbReference type="CDD" id="cd06530">
    <property type="entry name" value="S26_SPase_I"/>
    <property type="match status" value="1"/>
</dbReference>
<dbReference type="InterPro" id="IPR019533">
    <property type="entry name" value="Peptidase_S26"/>
</dbReference>
<dbReference type="InterPro" id="IPR036286">
    <property type="entry name" value="LexA/Signal_pep-like_sf"/>
</dbReference>
<dbReference type="InterPro" id="IPR000223">
    <property type="entry name" value="Pept_S26A_signal_pept_1"/>
</dbReference>
<feature type="domain" description="Peptidase S26" evidence="8">
    <location>
        <begin position="102"/>
        <end position="166"/>
    </location>
</feature>
<evidence type="ECO:0000256" key="1">
    <source>
        <dbReference type="ARBA" id="ARBA00000677"/>
    </source>
</evidence>
<organism evidence="9 10">
    <name type="scientific">Anaerohalosphaera lusitana</name>
    <dbReference type="NCBI Taxonomy" id="1936003"/>
    <lineage>
        <taxon>Bacteria</taxon>
        <taxon>Pseudomonadati</taxon>
        <taxon>Planctomycetota</taxon>
        <taxon>Phycisphaerae</taxon>
        <taxon>Sedimentisphaerales</taxon>
        <taxon>Anaerohalosphaeraceae</taxon>
        <taxon>Anaerohalosphaera</taxon>
    </lineage>
</organism>
<evidence type="ECO:0000256" key="6">
    <source>
        <dbReference type="PIRSR" id="PIRSR600223-1"/>
    </source>
</evidence>
<dbReference type="GO" id="GO:0004252">
    <property type="term" value="F:serine-type endopeptidase activity"/>
    <property type="evidence" value="ECO:0007669"/>
    <property type="project" value="InterPro"/>
</dbReference>
<protein>
    <recommendedName>
        <fullName evidence="4 7">Signal peptidase I</fullName>
        <ecNumber evidence="3 7">3.4.21.89</ecNumber>
    </recommendedName>
</protein>
<keyword evidence="7" id="KW-0472">Membrane</keyword>
<name>A0A1U9NNV4_9BACT</name>
<keyword evidence="5 7" id="KW-0378">Hydrolase</keyword>